<dbReference type="RefSeq" id="WP_263247838.1">
    <property type="nucleotide sequence ID" value="NZ_BAABLT010000017.1"/>
</dbReference>
<dbReference type="EMBL" id="JBHTIW010000006">
    <property type="protein sequence ID" value="MFD0920288.1"/>
    <property type="molecule type" value="Genomic_DNA"/>
</dbReference>
<reference evidence="2" key="1">
    <citation type="journal article" date="2019" name="Int. J. Syst. Evol. Microbiol.">
        <title>The Global Catalogue of Microorganisms (GCM) 10K type strain sequencing project: providing services to taxonomists for standard genome sequencing and annotation.</title>
        <authorList>
            <consortium name="The Broad Institute Genomics Platform"/>
            <consortium name="The Broad Institute Genome Sequencing Center for Infectious Disease"/>
            <person name="Wu L."/>
            <person name="Ma J."/>
        </authorList>
    </citation>
    <scope>NUCLEOTIDE SEQUENCE [LARGE SCALE GENOMIC DNA]</scope>
    <source>
        <strain evidence="2">CCUG 56401</strain>
    </source>
</reference>
<dbReference type="GO" id="GO:0008168">
    <property type="term" value="F:methyltransferase activity"/>
    <property type="evidence" value="ECO:0007669"/>
    <property type="project" value="UniProtKB-KW"/>
</dbReference>
<dbReference type="Proteomes" id="UP001597018">
    <property type="component" value="Unassembled WGS sequence"/>
</dbReference>
<comment type="caution">
    <text evidence="1">The sequence shown here is derived from an EMBL/GenBank/DDBJ whole genome shotgun (WGS) entry which is preliminary data.</text>
</comment>
<sequence>MVEIDTSVASIARVYDAMLGGKDNYEVDREIRDRIVECAPEAMAAARDGRSFLLRVTRYLAGVVGIDQFLDCGSGLPTAENTHEIAQRVNPDAVVVYVDNDPLVLAHGRALLDADERSHFVAADLTRPAEVLADPVVRAKIDFSRPLALYQIGTLHHVSDEQDPAAIMRRYLDALPAGSYVALAHLFNPRDGSELAEVAARVEQVCTSSSLGSGWFRTGEQILRFVDGLEVLEPGLVPVADWWPTGPRATPLGLSQRAYVGVVGRKP</sequence>
<organism evidence="1 2">
    <name type="scientific">Saccharopolyspora rosea</name>
    <dbReference type="NCBI Taxonomy" id="524884"/>
    <lineage>
        <taxon>Bacteria</taxon>
        <taxon>Bacillati</taxon>
        <taxon>Actinomycetota</taxon>
        <taxon>Actinomycetes</taxon>
        <taxon>Pseudonocardiales</taxon>
        <taxon>Pseudonocardiaceae</taxon>
        <taxon>Saccharopolyspora</taxon>
    </lineage>
</organism>
<dbReference type="GO" id="GO:0032259">
    <property type="term" value="P:methylation"/>
    <property type="evidence" value="ECO:0007669"/>
    <property type="project" value="UniProtKB-KW"/>
</dbReference>
<proteinExistence type="predicted"/>
<keyword evidence="2" id="KW-1185">Reference proteome</keyword>
<dbReference type="PIRSF" id="PIRSF017393">
    <property type="entry name" value="MTase_SAV2177"/>
    <property type="match status" value="1"/>
</dbReference>
<dbReference type="InterPro" id="IPR006764">
    <property type="entry name" value="SAM_dep_MeTrfase_SAV2177_type"/>
</dbReference>
<evidence type="ECO:0000313" key="2">
    <source>
        <dbReference type="Proteomes" id="UP001597018"/>
    </source>
</evidence>
<dbReference type="SUPFAM" id="SSF53335">
    <property type="entry name" value="S-adenosyl-L-methionine-dependent methyltransferases"/>
    <property type="match status" value="1"/>
</dbReference>
<keyword evidence="1" id="KW-0489">Methyltransferase</keyword>
<accession>A0ABW3FR15</accession>
<name>A0ABW3FR15_9PSEU</name>
<dbReference type="EC" id="2.1.1.-" evidence="1"/>
<dbReference type="PROSITE" id="PS50890">
    <property type="entry name" value="PUA"/>
    <property type="match status" value="1"/>
</dbReference>
<keyword evidence="1" id="KW-0808">Transferase</keyword>
<protein>
    <submittedName>
        <fullName evidence="1">SAM-dependent methyltransferase</fullName>
        <ecNumber evidence="1">2.1.1.-</ecNumber>
    </submittedName>
</protein>
<evidence type="ECO:0000313" key="1">
    <source>
        <dbReference type="EMBL" id="MFD0920288.1"/>
    </source>
</evidence>
<dbReference type="Gene3D" id="3.40.50.150">
    <property type="entry name" value="Vaccinia Virus protein VP39"/>
    <property type="match status" value="1"/>
</dbReference>
<gene>
    <name evidence="1" type="ORF">ACFQ16_11105</name>
</gene>
<dbReference type="Pfam" id="PF04672">
    <property type="entry name" value="Methyltransf_19"/>
    <property type="match status" value="1"/>
</dbReference>
<dbReference type="InterPro" id="IPR029063">
    <property type="entry name" value="SAM-dependent_MTases_sf"/>
</dbReference>